<sequence length="484" mass="55391">MKSSLIISFIFMVCCWRQIIADTPANCTYEDIRGLWLFEESTPINDRTEKCDNGRREYTKKIYVRLDFPNTAVDKFGNVGTWTLIYNQGFEVIINYRKYFAFSAYERKSNSKVISYCHKTIPGWSHDLLGNNWACYIGHKVNDWNSSPLQKIGSEQFPIKEHIEQPLYLKNIDLSHALSQKHVDHINSKQKSWKATVYPEMQSKTVEHLIKMAGGEKSRIMSRPKPIRATEQQRHEARGLPESFDWRNVDGINYVSPVRNQGNCGSCYAFASMAMLEARIRIATNNTAKPVFSPQEVVDCSEYSQGCDGGFGYLIAGKYAQDFGVVEESCYPYKAYTGKCKLDYNTTAKCQQRTYTIKYNYLGGYFGACNEEAMRIELVKNGPIAVGFEVYKDFMTYRRGIYSHDSDYETEQKVGVEFNPFVLTNHAVLIVGYGRDEKSGENYWIVKNSWGEQWGIDGGYFLIRRGTNECGIESIAMAATPIPN</sequence>
<feature type="domain" description="Peptidase C1A papain C-terminal" evidence="17">
    <location>
        <begin position="240"/>
        <end position="480"/>
    </location>
</feature>
<dbReference type="InterPro" id="IPR025660">
    <property type="entry name" value="Pept_his_AS"/>
</dbReference>
<keyword evidence="16" id="KW-0732">Signal</keyword>
<evidence type="ECO:0000256" key="4">
    <source>
        <dbReference type="ARBA" id="ARBA00014709"/>
    </source>
</evidence>
<comment type="cofactor">
    <cofactor evidence="1">
        <name>chloride</name>
        <dbReference type="ChEBI" id="CHEBI:17996"/>
    </cofactor>
</comment>
<dbReference type="EMBL" id="ASGP02000009">
    <property type="protein sequence ID" value="KAH9491129.1"/>
    <property type="molecule type" value="Genomic_DNA"/>
</dbReference>
<dbReference type="PANTHER" id="PTHR12411">
    <property type="entry name" value="CYSTEINE PROTEASE FAMILY C1-RELATED"/>
    <property type="match status" value="1"/>
</dbReference>
<protein>
    <recommendedName>
        <fullName evidence="4">Dipeptidyl peptidase 1</fullName>
    </recommendedName>
    <alternativeName>
        <fullName evidence="12">Cathepsin C</fullName>
    </alternativeName>
    <alternativeName>
        <fullName evidence="11">Cathepsin J</fullName>
    </alternativeName>
    <alternativeName>
        <fullName evidence="14">Dipeptidyl peptidase I</fullName>
    </alternativeName>
    <alternativeName>
        <fullName evidence="13">Dipeptidyl transferase</fullName>
    </alternativeName>
</protein>
<dbReference type="CDD" id="cd02621">
    <property type="entry name" value="Peptidase_C1A_CathepsinC"/>
    <property type="match status" value="1"/>
</dbReference>
<dbReference type="GO" id="GO:0008234">
    <property type="term" value="F:cysteine-type peptidase activity"/>
    <property type="evidence" value="ECO:0007669"/>
    <property type="project" value="UniProtKB-KW"/>
</dbReference>
<evidence type="ECO:0000313" key="18">
    <source>
        <dbReference type="EMBL" id="KAH9491129.1"/>
    </source>
</evidence>
<accession>A0A922HMX4</accession>
<dbReference type="FunFam" id="2.40.128.80:FF:000003">
    <property type="entry name" value="Cathepsin C"/>
    <property type="match status" value="1"/>
</dbReference>
<dbReference type="InterPro" id="IPR013128">
    <property type="entry name" value="Peptidase_C1A"/>
</dbReference>
<evidence type="ECO:0000256" key="8">
    <source>
        <dbReference type="ARBA" id="ARBA00023145"/>
    </source>
</evidence>
<dbReference type="Gene3D" id="2.40.128.80">
    <property type="entry name" value="Cathepsin C, exclusion domain"/>
    <property type="match status" value="1"/>
</dbReference>
<dbReference type="Proteomes" id="UP000790347">
    <property type="component" value="Unassembled WGS sequence"/>
</dbReference>
<evidence type="ECO:0000256" key="5">
    <source>
        <dbReference type="ARBA" id="ARBA00022670"/>
    </source>
</evidence>
<evidence type="ECO:0000256" key="10">
    <source>
        <dbReference type="ARBA" id="ARBA00023180"/>
    </source>
</evidence>
<gene>
    <name evidence="18" type="ORF">DERF_015864</name>
</gene>
<evidence type="ECO:0000256" key="2">
    <source>
        <dbReference type="ARBA" id="ARBA00008455"/>
    </source>
</evidence>
<keyword evidence="8" id="KW-0865">Zymogen</keyword>
<evidence type="ECO:0000256" key="7">
    <source>
        <dbReference type="ARBA" id="ARBA00022807"/>
    </source>
</evidence>
<evidence type="ECO:0000256" key="15">
    <source>
        <dbReference type="ARBA" id="ARBA00045556"/>
    </source>
</evidence>
<dbReference type="PROSITE" id="PS00139">
    <property type="entry name" value="THIOL_PROTEASE_CYS"/>
    <property type="match status" value="1"/>
</dbReference>
<reference evidence="18" key="1">
    <citation type="submission" date="2013-05" db="EMBL/GenBank/DDBJ databases">
        <authorList>
            <person name="Yim A.K.Y."/>
            <person name="Chan T.F."/>
            <person name="Ji K.M."/>
            <person name="Liu X.Y."/>
            <person name="Zhou J.W."/>
            <person name="Li R.Q."/>
            <person name="Yang K.Y."/>
            <person name="Li J."/>
            <person name="Li M."/>
            <person name="Law P.T.W."/>
            <person name="Wu Y.L."/>
            <person name="Cai Z.L."/>
            <person name="Qin H."/>
            <person name="Bao Y."/>
            <person name="Leung R.K.K."/>
            <person name="Ng P.K.S."/>
            <person name="Zou J."/>
            <person name="Zhong X.J."/>
            <person name="Ran P.X."/>
            <person name="Zhong N.S."/>
            <person name="Liu Z.G."/>
            <person name="Tsui S.K.W."/>
        </authorList>
    </citation>
    <scope>NUCLEOTIDE SEQUENCE</scope>
    <source>
        <strain evidence="18">Derf</strain>
        <tissue evidence="18">Whole organism</tissue>
    </source>
</reference>
<dbReference type="InterPro" id="IPR000668">
    <property type="entry name" value="Peptidase_C1A_C"/>
</dbReference>
<dbReference type="InterPro" id="IPR014882">
    <property type="entry name" value="CathepsinC_exc"/>
</dbReference>
<keyword evidence="10" id="KW-0325">Glycoprotein</keyword>
<comment type="subunit">
    <text evidence="3">Tetramer of heterotrimers consisting of exclusion domain, heavy- and light chains.</text>
</comment>
<keyword evidence="19" id="KW-1185">Reference proteome</keyword>
<dbReference type="InterPro" id="IPR000169">
    <property type="entry name" value="Pept_cys_AS"/>
</dbReference>
<keyword evidence="6" id="KW-0378">Hydrolase</keyword>
<dbReference type="Gene3D" id="3.90.70.10">
    <property type="entry name" value="Cysteine proteinases"/>
    <property type="match status" value="1"/>
</dbReference>
<evidence type="ECO:0000256" key="3">
    <source>
        <dbReference type="ARBA" id="ARBA00011610"/>
    </source>
</evidence>
<evidence type="ECO:0000256" key="14">
    <source>
        <dbReference type="ARBA" id="ARBA00032961"/>
    </source>
</evidence>
<keyword evidence="9" id="KW-1015">Disulfide bond</keyword>
<dbReference type="Pfam" id="PF00112">
    <property type="entry name" value="Peptidase_C1"/>
    <property type="match status" value="1"/>
</dbReference>
<evidence type="ECO:0000256" key="1">
    <source>
        <dbReference type="ARBA" id="ARBA00001923"/>
    </source>
</evidence>
<evidence type="ECO:0000256" key="16">
    <source>
        <dbReference type="SAM" id="SignalP"/>
    </source>
</evidence>
<evidence type="ECO:0000259" key="17">
    <source>
        <dbReference type="SMART" id="SM00645"/>
    </source>
</evidence>
<evidence type="ECO:0000256" key="9">
    <source>
        <dbReference type="ARBA" id="ARBA00023157"/>
    </source>
</evidence>
<dbReference type="InterPro" id="IPR036496">
    <property type="entry name" value="CathepsinC_exc_dom_sf"/>
</dbReference>
<evidence type="ECO:0000256" key="13">
    <source>
        <dbReference type="ARBA" id="ARBA00030778"/>
    </source>
</evidence>
<dbReference type="SUPFAM" id="SSF75001">
    <property type="entry name" value="Dipeptidyl peptidase I (cathepsin C), exclusion domain"/>
    <property type="match status" value="1"/>
</dbReference>
<dbReference type="SMART" id="SM00645">
    <property type="entry name" value="Pept_C1"/>
    <property type="match status" value="1"/>
</dbReference>
<comment type="similarity">
    <text evidence="2">Belongs to the peptidase C1 family.</text>
</comment>
<feature type="chain" id="PRO_5037243065" description="Dipeptidyl peptidase 1" evidence="16">
    <location>
        <begin position="22"/>
        <end position="484"/>
    </location>
</feature>
<reference evidence="18" key="2">
    <citation type="journal article" date="2022" name="Res Sq">
        <title>Comparative Genomics Reveals Insights into the Divergent Evolution of Astigmatic Mites and Household Pest Adaptations.</title>
        <authorList>
            <person name="Xiong Q."/>
            <person name="Wan A.T.-Y."/>
            <person name="Liu X.-Y."/>
            <person name="Fung C.S.-H."/>
            <person name="Xiao X."/>
            <person name="Malainual N."/>
            <person name="Hou J."/>
            <person name="Wang L."/>
            <person name="Wang M."/>
            <person name="Yang K."/>
            <person name="Cui Y."/>
            <person name="Leung E."/>
            <person name="Nong W."/>
            <person name="Shin S.-K."/>
            <person name="Au S."/>
            <person name="Jeong K.Y."/>
            <person name="Chew F.T."/>
            <person name="Hui J."/>
            <person name="Leung T.F."/>
            <person name="Tungtrongchitr A."/>
            <person name="Zhong N."/>
            <person name="Liu Z."/>
            <person name="Tsui S."/>
        </authorList>
    </citation>
    <scope>NUCLEOTIDE SEQUENCE</scope>
    <source>
        <strain evidence="18">Derf</strain>
        <tissue evidence="18">Whole organism</tissue>
    </source>
</reference>
<keyword evidence="7" id="KW-0788">Thiol protease</keyword>
<keyword evidence="5" id="KW-0645">Protease</keyword>
<feature type="signal peptide" evidence="16">
    <location>
        <begin position="1"/>
        <end position="21"/>
    </location>
</feature>
<dbReference type="SUPFAM" id="SSF54001">
    <property type="entry name" value="Cysteine proteinases"/>
    <property type="match status" value="1"/>
</dbReference>
<evidence type="ECO:0000256" key="11">
    <source>
        <dbReference type="ARBA" id="ARBA00029762"/>
    </source>
</evidence>
<organism evidence="18 19">
    <name type="scientific">Dermatophagoides farinae</name>
    <name type="common">American house dust mite</name>
    <dbReference type="NCBI Taxonomy" id="6954"/>
    <lineage>
        <taxon>Eukaryota</taxon>
        <taxon>Metazoa</taxon>
        <taxon>Ecdysozoa</taxon>
        <taxon>Arthropoda</taxon>
        <taxon>Chelicerata</taxon>
        <taxon>Arachnida</taxon>
        <taxon>Acari</taxon>
        <taxon>Acariformes</taxon>
        <taxon>Sarcoptiformes</taxon>
        <taxon>Astigmata</taxon>
        <taxon>Psoroptidia</taxon>
        <taxon>Analgoidea</taxon>
        <taxon>Pyroglyphidae</taxon>
        <taxon>Dermatophagoidinae</taxon>
        <taxon>Dermatophagoides</taxon>
    </lineage>
</organism>
<dbReference type="PRINTS" id="PR00705">
    <property type="entry name" value="PAPAIN"/>
</dbReference>
<evidence type="ECO:0000313" key="19">
    <source>
        <dbReference type="Proteomes" id="UP000790347"/>
    </source>
</evidence>
<evidence type="ECO:0000256" key="12">
    <source>
        <dbReference type="ARBA" id="ARBA00029779"/>
    </source>
</evidence>
<proteinExistence type="inferred from homology"/>
<dbReference type="Pfam" id="PF08773">
    <property type="entry name" value="CathepsinC_exc"/>
    <property type="match status" value="1"/>
</dbReference>
<dbReference type="PROSITE" id="PS00639">
    <property type="entry name" value="THIOL_PROTEASE_HIS"/>
    <property type="match status" value="1"/>
</dbReference>
<dbReference type="InterPro" id="IPR038765">
    <property type="entry name" value="Papain-like_cys_pep_sf"/>
</dbReference>
<dbReference type="OrthoDB" id="3789175at2759"/>
<comment type="function">
    <text evidence="15">Thiol protease. Has dipeptidylpeptidase activity. Active against a broad range of dipeptide substrates composed of both polar and hydrophobic amino acids. Proline cannot occupy the P1 position and arginine cannot occupy the P2 position of the substrate. Can act as both an exopeptidase and endopeptidase. Activates serine proteases such as elastase, cathepsin G and granzymes A and B.</text>
</comment>
<name>A0A922HMX4_DERFA</name>
<evidence type="ECO:0000256" key="6">
    <source>
        <dbReference type="ARBA" id="ARBA00022801"/>
    </source>
</evidence>
<dbReference type="AlphaFoldDB" id="A0A922HMX4"/>
<dbReference type="GO" id="GO:0006508">
    <property type="term" value="P:proteolysis"/>
    <property type="evidence" value="ECO:0007669"/>
    <property type="project" value="UniProtKB-KW"/>
</dbReference>
<comment type="caution">
    <text evidence="18">The sequence shown here is derived from an EMBL/GenBank/DDBJ whole genome shotgun (WGS) entry which is preliminary data.</text>
</comment>
<dbReference type="InterPro" id="IPR039412">
    <property type="entry name" value="CatC"/>
</dbReference>